<evidence type="ECO:0000313" key="3">
    <source>
        <dbReference type="EMBL" id="WAR01732.1"/>
    </source>
</evidence>
<name>A0ABY7DVL5_MYAAR</name>
<dbReference type="InterPro" id="IPR028002">
    <property type="entry name" value="Myb_DNA-bind_5"/>
</dbReference>
<protein>
    <submittedName>
        <fullName evidence="3">MSD4-like protein</fullName>
    </submittedName>
</protein>
<accession>A0ABY7DVL5</accession>
<feature type="compositionally biased region" description="Polar residues" evidence="1">
    <location>
        <begin position="181"/>
        <end position="190"/>
    </location>
</feature>
<dbReference type="EMBL" id="CP111015">
    <property type="protein sequence ID" value="WAR01732.1"/>
    <property type="molecule type" value="Genomic_DNA"/>
</dbReference>
<reference evidence="3" key="1">
    <citation type="submission" date="2022-11" db="EMBL/GenBank/DDBJ databases">
        <title>Centuries of genome instability and evolution in soft-shell clam transmissible cancer (bioRxiv).</title>
        <authorList>
            <person name="Hart S.F.M."/>
            <person name="Yonemitsu M.A."/>
            <person name="Giersch R.M."/>
            <person name="Beal B.F."/>
            <person name="Arriagada G."/>
            <person name="Davis B.W."/>
            <person name="Ostrander E.A."/>
            <person name="Goff S.P."/>
            <person name="Metzger M.J."/>
        </authorList>
    </citation>
    <scope>NUCLEOTIDE SEQUENCE</scope>
    <source>
        <strain evidence="3">MELC-2E11</strain>
        <tissue evidence="3">Siphon/mantle</tissue>
    </source>
</reference>
<organism evidence="3 4">
    <name type="scientific">Mya arenaria</name>
    <name type="common">Soft-shell clam</name>
    <dbReference type="NCBI Taxonomy" id="6604"/>
    <lineage>
        <taxon>Eukaryota</taxon>
        <taxon>Metazoa</taxon>
        <taxon>Spiralia</taxon>
        <taxon>Lophotrochozoa</taxon>
        <taxon>Mollusca</taxon>
        <taxon>Bivalvia</taxon>
        <taxon>Autobranchia</taxon>
        <taxon>Heteroconchia</taxon>
        <taxon>Euheterodonta</taxon>
        <taxon>Imparidentia</taxon>
        <taxon>Neoheterodontei</taxon>
        <taxon>Myida</taxon>
        <taxon>Myoidea</taxon>
        <taxon>Myidae</taxon>
        <taxon>Mya</taxon>
    </lineage>
</organism>
<dbReference type="Proteomes" id="UP001164746">
    <property type="component" value="Chromosome 4"/>
</dbReference>
<keyword evidence="4" id="KW-1185">Reference proteome</keyword>
<gene>
    <name evidence="3" type="ORF">MAR_008290</name>
</gene>
<dbReference type="Pfam" id="PF13873">
    <property type="entry name" value="Myb_DNA-bind_5"/>
    <property type="match status" value="1"/>
</dbReference>
<dbReference type="PANTHER" id="PTHR23098">
    <property type="entry name" value="AGAP001331-PA-RELATED"/>
    <property type="match status" value="1"/>
</dbReference>
<evidence type="ECO:0000313" key="4">
    <source>
        <dbReference type="Proteomes" id="UP001164746"/>
    </source>
</evidence>
<evidence type="ECO:0000259" key="2">
    <source>
        <dbReference type="Pfam" id="PF13873"/>
    </source>
</evidence>
<feature type="region of interest" description="Disordered" evidence="1">
    <location>
        <begin position="178"/>
        <end position="215"/>
    </location>
</feature>
<proteinExistence type="predicted"/>
<sequence length="271" mass="31587">MEFTSKKTKRNPNFTRAEIDVLLKQIEIYKDVIYNNKQNTTAIHSRKRHVWELITKEVNTVNMYGLEREHEEVRKKWTCLASDTRKKFATYKRAIGHGAMFAPEMSSMDFRVAKIVDTVNKQEDDLDSTDMKFLEMVNDTSNEGPVEEEDQDSKLNILAESSNTSTPSCSNEETFLINRPVSPSSDNNAQAAELEPALKRRRHNSDNERSQKRFSGSIEEQRLAVEKCRLGVEERRLMIEEERLAIERERMDIERQQLQIARHKYGGLKLM</sequence>
<dbReference type="PANTHER" id="PTHR23098:SF16">
    <property type="entry name" value="REGULATORY PROTEIN ZESTE"/>
    <property type="match status" value="1"/>
</dbReference>
<feature type="domain" description="Myb/SANT-like DNA-binding" evidence="2">
    <location>
        <begin position="10"/>
        <end position="89"/>
    </location>
</feature>
<evidence type="ECO:0000256" key="1">
    <source>
        <dbReference type="SAM" id="MobiDB-lite"/>
    </source>
</evidence>